<evidence type="ECO:0000313" key="1">
    <source>
        <dbReference type="EMBL" id="GIX67319.1"/>
    </source>
</evidence>
<accession>A0AAV4M911</accession>
<dbReference type="AlphaFoldDB" id="A0AAV4M911"/>
<dbReference type="Proteomes" id="UP001054945">
    <property type="component" value="Unassembled WGS sequence"/>
</dbReference>
<protein>
    <submittedName>
        <fullName evidence="1">Uncharacterized protein</fullName>
    </submittedName>
</protein>
<proteinExistence type="predicted"/>
<comment type="caution">
    <text evidence="1">The sequence shown here is derived from an EMBL/GenBank/DDBJ whole genome shotgun (WGS) entry which is preliminary data.</text>
</comment>
<dbReference type="EMBL" id="BPLR01019391">
    <property type="protein sequence ID" value="GIX67319.1"/>
    <property type="molecule type" value="Genomic_DNA"/>
</dbReference>
<organism evidence="1 2">
    <name type="scientific">Caerostris extrusa</name>
    <name type="common">Bark spider</name>
    <name type="synonym">Caerostris bankana</name>
    <dbReference type="NCBI Taxonomy" id="172846"/>
    <lineage>
        <taxon>Eukaryota</taxon>
        <taxon>Metazoa</taxon>
        <taxon>Ecdysozoa</taxon>
        <taxon>Arthropoda</taxon>
        <taxon>Chelicerata</taxon>
        <taxon>Arachnida</taxon>
        <taxon>Araneae</taxon>
        <taxon>Araneomorphae</taxon>
        <taxon>Entelegynae</taxon>
        <taxon>Araneoidea</taxon>
        <taxon>Araneidae</taxon>
        <taxon>Caerostris</taxon>
    </lineage>
</organism>
<reference evidence="1 2" key="1">
    <citation type="submission" date="2021-06" db="EMBL/GenBank/DDBJ databases">
        <title>Caerostris extrusa draft genome.</title>
        <authorList>
            <person name="Kono N."/>
            <person name="Arakawa K."/>
        </authorList>
    </citation>
    <scope>NUCLEOTIDE SEQUENCE [LARGE SCALE GENOMIC DNA]</scope>
</reference>
<evidence type="ECO:0000313" key="2">
    <source>
        <dbReference type="Proteomes" id="UP001054945"/>
    </source>
</evidence>
<sequence length="72" mass="8672">MVKLTRPRSKTTVLFKPYGHSRRIFKEQNGAPECFNLTVMDWVKAMLSDKGMKNVFVRRHWYILHMLRIEYA</sequence>
<name>A0AAV4M911_CAEEX</name>
<gene>
    <name evidence="1" type="ORF">CEXT_293951</name>
</gene>
<keyword evidence="2" id="KW-1185">Reference proteome</keyword>